<dbReference type="InterPro" id="IPR016166">
    <property type="entry name" value="FAD-bd_PCMH"/>
</dbReference>
<name>A0A316A150_9FIRM</name>
<dbReference type="Gene3D" id="3.30.43.10">
    <property type="entry name" value="Uridine Diphospho-n-acetylenolpyruvylglucosamine Reductase, domain 2"/>
    <property type="match status" value="1"/>
</dbReference>
<dbReference type="InterPro" id="IPR016167">
    <property type="entry name" value="FAD-bd_PCMH_sub1"/>
</dbReference>
<dbReference type="InterPro" id="IPR006093">
    <property type="entry name" value="Oxy_OxRdtase_FAD_BS"/>
</dbReference>
<dbReference type="GO" id="GO:0016491">
    <property type="term" value="F:oxidoreductase activity"/>
    <property type="evidence" value="ECO:0007669"/>
    <property type="project" value="UniProtKB-KW"/>
</dbReference>
<dbReference type="PROSITE" id="PS51387">
    <property type="entry name" value="FAD_PCMH"/>
    <property type="match status" value="1"/>
</dbReference>
<dbReference type="PANTHER" id="PTHR42973">
    <property type="entry name" value="BINDING OXIDOREDUCTASE, PUTATIVE (AFU_ORTHOLOGUE AFUA_1G17690)-RELATED"/>
    <property type="match status" value="1"/>
</dbReference>
<dbReference type="InterPro" id="IPR016169">
    <property type="entry name" value="FAD-bd_PCMH_sub2"/>
</dbReference>
<dbReference type="RefSeq" id="WP_109708915.1">
    <property type="nucleotide sequence ID" value="NZ_QGDS01000002.1"/>
</dbReference>
<dbReference type="Pfam" id="PF01565">
    <property type="entry name" value="FAD_binding_4"/>
    <property type="match status" value="1"/>
</dbReference>
<keyword evidence="8" id="KW-1185">Reference proteome</keyword>
<proteinExistence type="inferred from homology"/>
<dbReference type="InterPro" id="IPR036318">
    <property type="entry name" value="FAD-bd_PCMH-like_sf"/>
</dbReference>
<dbReference type="InterPro" id="IPR006094">
    <property type="entry name" value="Oxid_FAD_bind_N"/>
</dbReference>
<evidence type="ECO:0000313" key="7">
    <source>
        <dbReference type="EMBL" id="SUQ12889.1"/>
    </source>
</evidence>
<evidence type="ECO:0000256" key="1">
    <source>
        <dbReference type="ARBA" id="ARBA00001974"/>
    </source>
</evidence>
<dbReference type="Pfam" id="PF08031">
    <property type="entry name" value="BBE"/>
    <property type="match status" value="1"/>
</dbReference>
<reference evidence="8" key="1">
    <citation type="submission" date="2017-07" db="EMBL/GenBank/DDBJ databases">
        <authorList>
            <person name="Varghese N."/>
            <person name="Submissions S."/>
        </authorList>
    </citation>
    <scope>NUCLEOTIDE SEQUENCE [LARGE SCALE GENOMIC DNA]</scope>
    <source>
        <strain evidence="8">NLAE-zl-C134</strain>
    </source>
</reference>
<comment type="cofactor">
    <cofactor evidence="1">
        <name>FAD</name>
        <dbReference type="ChEBI" id="CHEBI:57692"/>
    </cofactor>
</comment>
<protein>
    <submittedName>
        <fullName evidence="7">FAD/FMN-containing dehydrogenase</fullName>
    </submittedName>
</protein>
<accession>A0A316A150</accession>
<sequence length="491" mass="55236">MDASFLCGLSGSIVTPCDDSYNEDRQGWNHAVQHYPLVINYCRTAEDVSNAVMWARRNNVELRIRSGGHNYEGYSNGNGVLVIDVSRMKDIELNQQSHTVCVQGGVTNRELYEYIASKGYPFPGGTCPTVGVSGYALGGGWGLSCRCFGLGCDSLEEITLVNYEGQIIKANSRCNKDLFWASRGAGGGNFGVVISMTFRLPPPIQNVTLIEIDYLHSDMQTQKLFLETWQTWLCHADQRLTLISRIYNSDTDGLSMLVRGIFYGEPEEAACLVQSFLDLQGAVSNIQYVTFLEAVTILGSSYPDFEKFQSASRFVYRQFSLCEISDIVELIQNRPDGSVYAGLSMYALGGKVAEMGVNDTAFFHRNAHYIIWIETIWEDSRFACDNSEWINQKFPFLVPLTTGAYVNFPYDALCCYKSEYYGCHVEYLKEVKQKYDPYNIFTFPQGLESCGKYTIDNIGVPKEQTQRQAEAMPVKSPGGNYRGFRYVNSRD</sequence>
<dbReference type="GO" id="GO:0071949">
    <property type="term" value="F:FAD binding"/>
    <property type="evidence" value="ECO:0007669"/>
    <property type="project" value="InterPro"/>
</dbReference>
<evidence type="ECO:0000256" key="2">
    <source>
        <dbReference type="ARBA" id="ARBA00005466"/>
    </source>
</evidence>
<keyword evidence="4" id="KW-0274">FAD</keyword>
<keyword evidence="3" id="KW-0285">Flavoprotein</keyword>
<dbReference type="SUPFAM" id="SSF56176">
    <property type="entry name" value="FAD-binding/transporter-associated domain-like"/>
    <property type="match status" value="1"/>
</dbReference>
<evidence type="ECO:0000256" key="4">
    <source>
        <dbReference type="ARBA" id="ARBA00022827"/>
    </source>
</evidence>
<evidence type="ECO:0000259" key="6">
    <source>
        <dbReference type="PROSITE" id="PS51387"/>
    </source>
</evidence>
<dbReference type="InterPro" id="IPR050416">
    <property type="entry name" value="FAD-linked_Oxidoreductase"/>
</dbReference>
<evidence type="ECO:0000256" key="5">
    <source>
        <dbReference type="ARBA" id="ARBA00023002"/>
    </source>
</evidence>
<feature type="domain" description="FAD-binding PCMH-type" evidence="6">
    <location>
        <begin position="32"/>
        <end position="203"/>
    </location>
</feature>
<dbReference type="PROSITE" id="PS00862">
    <property type="entry name" value="OX2_COVAL_FAD"/>
    <property type="match status" value="1"/>
</dbReference>
<dbReference type="Gene3D" id="3.30.465.10">
    <property type="match status" value="1"/>
</dbReference>
<dbReference type="InterPro" id="IPR012951">
    <property type="entry name" value="BBE"/>
</dbReference>
<dbReference type="Gene3D" id="3.40.462.20">
    <property type="match status" value="1"/>
</dbReference>
<dbReference type="EMBL" id="UHJJ01000002">
    <property type="protein sequence ID" value="SUQ12889.1"/>
    <property type="molecule type" value="Genomic_DNA"/>
</dbReference>
<organism evidence="7 8">
    <name type="scientific">Faecalicatena contorta</name>
    <dbReference type="NCBI Taxonomy" id="39482"/>
    <lineage>
        <taxon>Bacteria</taxon>
        <taxon>Bacillati</taxon>
        <taxon>Bacillota</taxon>
        <taxon>Clostridia</taxon>
        <taxon>Lachnospirales</taxon>
        <taxon>Lachnospiraceae</taxon>
        <taxon>Faecalicatena</taxon>
    </lineage>
</organism>
<evidence type="ECO:0000313" key="8">
    <source>
        <dbReference type="Proteomes" id="UP000254051"/>
    </source>
</evidence>
<comment type="similarity">
    <text evidence="2">Belongs to the oxygen-dependent FAD-linked oxidoreductase family.</text>
</comment>
<dbReference type="OrthoDB" id="545125at2"/>
<gene>
    <name evidence="7" type="ORF">SAMN05216529_102104</name>
</gene>
<keyword evidence="5" id="KW-0560">Oxidoreductase</keyword>
<evidence type="ECO:0000256" key="3">
    <source>
        <dbReference type="ARBA" id="ARBA00022630"/>
    </source>
</evidence>
<dbReference type="PANTHER" id="PTHR42973:SF39">
    <property type="entry name" value="FAD-BINDING PCMH-TYPE DOMAIN-CONTAINING PROTEIN"/>
    <property type="match status" value="1"/>
</dbReference>
<dbReference type="AlphaFoldDB" id="A0A316A150"/>
<dbReference type="Proteomes" id="UP000254051">
    <property type="component" value="Unassembled WGS sequence"/>
</dbReference>